<keyword evidence="1" id="KW-0472">Membrane</keyword>
<protein>
    <submittedName>
        <fullName evidence="2">Uncharacterized protein</fullName>
    </submittedName>
</protein>
<evidence type="ECO:0000313" key="2">
    <source>
        <dbReference type="EMBL" id="MDR7157007.1"/>
    </source>
</evidence>
<proteinExistence type="predicted"/>
<keyword evidence="1" id="KW-0812">Transmembrane</keyword>
<reference evidence="2 3" key="1">
    <citation type="submission" date="2023-07" db="EMBL/GenBank/DDBJ databases">
        <title>Sorghum-associated microbial communities from plants grown in Nebraska, USA.</title>
        <authorList>
            <person name="Schachtman D."/>
        </authorList>
    </citation>
    <scope>NUCLEOTIDE SEQUENCE [LARGE SCALE GENOMIC DNA]</scope>
    <source>
        <strain evidence="2 3">4256</strain>
    </source>
</reference>
<evidence type="ECO:0000256" key="1">
    <source>
        <dbReference type="SAM" id="Phobius"/>
    </source>
</evidence>
<dbReference type="Proteomes" id="UP001267638">
    <property type="component" value="Unassembled WGS sequence"/>
</dbReference>
<sequence>MLRHTDLHGQNLAVLLVSADVGVAAVAATQLAALLKDQGAKVGALGEGKSYLE</sequence>
<organism evidence="2 3">
    <name type="scientific">Sphingobium xenophagum</name>
    <dbReference type="NCBI Taxonomy" id="121428"/>
    <lineage>
        <taxon>Bacteria</taxon>
        <taxon>Pseudomonadati</taxon>
        <taxon>Pseudomonadota</taxon>
        <taxon>Alphaproteobacteria</taxon>
        <taxon>Sphingomonadales</taxon>
        <taxon>Sphingomonadaceae</taxon>
        <taxon>Sphingobium</taxon>
    </lineage>
</organism>
<keyword evidence="1" id="KW-1133">Transmembrane helix</keyword>
<gene>
    <name evidence="2" type="ORF">J2W40_003854</name>
</gene>
<accession>A0ABU1X7J4</accession>
<feature type="transmembrane region" description="Helical" evidence="1">
    <location>
        <begin position="12"/>
        <end position="35"/>
    </location>
</feature>
<dbReference type="EMBL" id="JAVDWV010000026">
    <property type="protein sequence ID" value="MDR7157007.1"/>
    <property type="molecule type" value="Genomic_DNA"/>
</dbReference>
<evidence type="ECO:0000313" key="3">
    <source>
        <dbReference type="Proteomes" id="UP001267638"/>
    </source>
</evidence>
<comment type="caution">
    <text evidence="2">The sequence shown here is derived from an EMBL/GenBank/DDBJ whole genome shotgun (WGS) entry which is preliminary data.</text>
</comment>
<keyword evidence="3" id="KW-1185">Reference proteome</keyword>
<name>A0ABU1X7J4_SPHXE</name>